<sequence>MASVISHKSKYCLKRVNGPISSKFERFVGRMRRLCFIIPLWKACNLSCILKQYIRRKLVHASYRSRSPFQD</sequence>
<name>A0AAV1SPA8_9ROSI</name>
<evidence type="ECO:0000313" key="1">
    <source>
        <dbReference type="EMBL" id="CAK7353172.1"/>
    </source>
</evidence>
<dbReference type="AlphaFoldDB" id="A0AAV1SPA8"/>
<evidence type="ECO:0000313" key="2">
    <source>
        <dbReference type="Proteomes" id="UP001314170"/>
    </source>
</evidence>
<gene>
    <name evidence="1" type="ORF">DCAF_LOCUS24593</name>
</gene>
<accession>A0AAV1SPA8</accession>
<protein>
    <submittedName>
        <fullName evidence="1">Uncharacterized protein</fullName>
    </submittedName>
</protein>
<comment type="caution">
    <text evidence="1">The sequence shown here is derived from an EMBL/GenBank/DDBJ whole genome shotgun (WGS) entry which is preliminary data.</text>
</comment>
<reference evidence="1 2" key="1">
    <citation type="submission" date="2024-01" db="EMBL/GenBank/DDBJ databases">
        <authorList>
            <person name="Waweru B."/>
        </authorList>
    </citation>
    <scope>NUCLEOTIDE SEQUENCE [LARGE SCALE GENOMIC DNA]</scope>
</reference>
<proteinExistence type="predicted"/>
<dbReference type="Proteomes" id="UP001314170">
    <property type="component" value="Unassembled WGS sequence"/>
</dbReference>
<dbReference type="EMBL" id="CAWUPB010001194">
    <property type="protein sequence ID" value="CAK7353172.1"/>
    <property type="molecule type" value="Genomic_DNA"/>
</dbReference>
<organism evidence="1 2">
    <name type="scientific">Dovyalis caffra</name>
    <dbReference type="NCBI Taxonomy" id="77055"/>
    <lineage>
        <taxon>Eukaryota</taxon>
        <taxon>Viridiplantae</taxon>
        <taxon>Streptophyta</taxon>
        <taxon>Embryophyta</taxon>
        <taxon>Tracheophyta</taxon>
        <taxon>Spermatophyta</taxon>
        <taxon>Magnoliopsida</taxon>
        <taxon>eudicotyledons</taxon>
        <taxon>Gunneridae</taxon>
        <taxon>Pentapetalae</taxon>
        <taxon>rosids</taxon>
        <taxon>fabids</taxon>
        <taxon>Malpighiales</taxon>
        <taxon>Salicaceae</taxon>
        <taxon>Flacourtieae</taxon>
        <taxon>Dovyalis</taxon>
    </lineage>
</organism>
<keyword evidence="2" id="KW-1185">Reference proteome</keyword>